<dbReference type="Proteomes" id="UP000321192">
    <property type="component" value="Unassembled WGS sequence"/>
</dbReference>
<dbReference type="PANTHER" id="PTHR37937:SF1">
    <property type="entry name" value="CONJUGATIVE TRANSFER: DNA TRANSPORT"/>
    <property type="match status" value="1"/>
</dbReference>
<dbReference type="CDD" id="cd01127">
    <property type="entry name" value="TrwB_TraG_TraD_VirD4"/>
    <property type="match status" value="1"/>
</dbReference>
<dbReference type="AlphaFoldDB" id="A0A5C7SPQ1"/>
<evidence type="ECO:0000256" key="1">
    <source>
        <dbReference type="ARBA" id="ARBA00004651"/>
    </source>
</evidence>
<protein>
    <submittedName>
        <fullName evidence="9">DUF87 domain-containing protein</fullName>
    </submittedName>
</protein>
<dbReference type="InterPro" id="IPR051539">
    <property type="entry name" value="T4SS-coupling_protein"/>
</dbReference>
<feature type="compositionally biased region" description="Low complexity" evidence="6">
    <location>
        <begin position="440"/>
        <end position="451"/>
    </location>
</feature>
<evidence type="ECO:0000313" key="10">
    <source>
        <dbReference type="Proteomes" id="UP000321192"/>
    </source>
</evidence>
<keyword evidence="3 7" id="KW-0812">Transmembrane</keyword>
<evidence type="ECO:0000256" key="2">
    <source>
        <dbReference type="ARBA" id="ARBA00022475"/>
    </source>
</evidence>
<evidence type="ECO:0000259" key="8">
    <source>
        <dbReference type="Pfam" id="PF10412"/>
    </source>
</evidence>
<comment type="subcellular location">
    <subcellularLocation>
        <location evidence="1">Cell membrane</location>
        <topology evidence="1">Multi-pass membrane protein</topology>
    </subcellularLocation>
</comment>
<evidence type="ECO:0000313" key="9">
    <source>
        <dbReference type="EMBL" id="TXH85442.1"/>
    </source>
</evidence>
<evidence type="ECO:0000256" key="7">
    <source>
        <dbReference type="SAM" id="Phobius"/>
    </source>
</evidence>
<dbReference type="Gene3D" id="3.40.50.300">
    <property type="entry name" value="P-loop containing nucleotide triphosphate hydrolases"/>
    <property type="match status" value="2"/>
</dbReference>
<keyword evidence="4 7" id="KW-1133">Transmembrane helix</keyword>
<evidence type="ECO:0000256" key="3">
    <source>
        <dbReference type="ARBA" id="ARBA00022692"/>
    </source>
</evidence>
<feature type="transmembrane region" description="Helical" evidence="7">
    <location>
        <begin position="52"/>
        <end position="70"/>
    </location>
</feature>
<proteinExistence type="predicted"/>
<comment type="caution">
    <text evidence="9">The sequence shown here is derived from an EMBL/GenBank/DDBJ whole genome shotgun (WGS) entry which is preliminary data.</text>
</comment>
<dbReference type="Pfam" id="PF10412">
    <property type="entry name" value="TrwB_AAD_bind"/>
    <property type="match status" value="1"/>
</dbReference>
<organism evidence="9 10">
    <name type="scientific">Thauera aminoaromatica</name>
    <dbReference type="NCBI Taxonomy" id="164330"/>
    <lineage>
        <taxon>Bacteria</taxon>
        <taxon>Pseudomonadati</taxon>
        <taxon>Pseudomonadota</taxon>
        <taxon>Betaproteobacteria</taxon>
        <taxon>Rhodocyclales</taxon>
        <taxon>Zoogloeaceae</taxon>
        <taxon>Thauera</taxon>
    </lineage>
</organism>
<dbReference type="PANTHER" id="PTHR37937">
    <property type="entry name" value="CONJUGATIVE TRANSFER: DNA TRANSPORT"/>
    <property type="match status" value="1"/>
</dbReference>
<keyword evidence="5 7" id="KW-0472">Membrane</keyword>
<dbReference type="SUPFAM" id="SSF52540">
    <property type="entry name" value="P-loop containing nucleoside triphosphate hydrolases"/>
    <property type="match status" value="1"/>
</dbReference>
<feature type="region of interest" description="Disordered" evidence="6">
    <location>
        <begin position="428"/>
        <end position="461"/>
    </location>
</feature>
<dbReference type="EMBL" id="SSFD01000145">
    <property type="protein sequence ID" value="TXH85442.1"/>
    <property type="molecule type" value="Genomic_DNA"/>
</dbReference>
<feature type="compositionally biased region" description="Basic and acidic residues" evidence="6">
    <location>
        <begin position="429"/>
        <end position="439"/>
    </location>
</feature>
<evidence type="ECO:0000256" key="6">
    <source>
        <dbReference type="SAM" id="MobiDB-lite"/>
    </source>
</evidence>
<accession>A0A5C7SPQ1</accession>
<evidence type="ECO:0000256" key="5">
    <source>
        <dbReference type="ARBA" id="ARBA00023136"/>
    </source>
</evidence>
<evidence type="ECO:0000256" key="4">
    <source>
        <dbReference type="ARBA" id="ARBA00022989"/>
    </source>
</evidence>
<keyword evidence="2" id="KW-1003">Cell membrane</keyword>
<gene>
    <name evidence="9" type="ORF">E6Q80_09710</name>
</gene>
<reference evidence="9 10" key="1">
    <citation type="submission" date="2018-09" db="EMBL/GenBank/DDBJ databases">
        <title>Metagenome Assembled Genomes from an Advanced Water Purification Facility.</title>
        <authorList>
            <person name="Stamps B.W."/>
            <person name="Spear J.R."/>
        </authorList>
    </citation>
    <scope>NUCLEOTIDE SEQUENCE [LARGE SCALE GENOMIC DNA]</scope>
    <source>
        <strain evidence="9">Bin_27_1</strain>
    </source>
</reference>
<sequence>MTPEDRRKLGLLLFLVMPTLFWFEVVRRTETLPKPKGPALWAILKQTPEKPLLIGALVGGVAVAVFLIWLMNELGKSDFGGAPFKRFLRGTKLVSKGKLQRMTREKKVEQVTVGGIPIPSKIENLHLAVQGSTGGGKSVALRELLFSALMRGDRVIVVDPNGDLYSKFGREGDVVLNPYDARTKGWSFFNEIRNDYDFKRYALSVVPRGQTHEEEEWRSYGRLLLAETARKLALMGKPSVQDLFRWTTIAAPKDLKLFLEGTLAESLFVGAEKALASARFVLSATLPEHVTMPAGDFSLRRWLEDPKGGNLYITWREDMVEALRPLVSAWVDVLCTSILSLPEDRNRRIWAFLDELPSLEKLPSLIDAATKGRKMGLRLVTAFQSTAQLDDIYGKDEAQILRSCFRSLVVLGGSKTDPKTCEDMSQALGEHEVERDKYSRNSSSKGSSTNRSPERNRERVVMPSEIASLPELTGYVAFAGDFPISRVKLEWVDFTNRLPAFEERSFGHA</sequence>
<feature type="domain" description="Type IV secretion system coupling protein TraD DNA-binding" evidence="8">
    <location>
        <begin position="111"/>
        <end position="490"/>
    </location>
</feature>
<dbReference type="InterPro" id="IPR027417">
    <property type="entry name" value="P-loop_NTPase"/>
</dbReference>
<dbReference type="GO" id="GO:0005886">
    <property type="term" value="C:plasma membrane"/>
    <property type="evidence" value="ECO:0007669"/>
    <property type="project" value="UniProtKB-SubCell"/>
</dbReference>
<name>A0A5C7SPQ1_THASP</name>
<dbReference type="InterPro" id="IPR019476">
    <property type="entry name" value="T4SS_TraD_DNA-bd"/>
</dbReference>